<feature type="domain" description="PLAT" evidence="2">
    <location>
        <begin position="69"/>
        <end position="185"/>
    </location>
</feature>
<dbReference type="InterPro" id="IPR001024">
    <property type="entry name" value="PLAT/LH2_dom"/>
</dbReference>
<dbReference type="PANTHER" id="PTHR45901">
    <property type="entry name" value="PROTEIN CBG12474"/>
    <property type="match status" value="1"/>
</dbReference>
<dbReference type="PROSITE" id="PS50095">
    <property type="entry name" value="PLAT"/>
    <property type="match status" value="1"/>
</dbReference>
<proteinExistence type="predicted"/>
<accession>A0A835VRU6</accession>
<dbReference type="OrthoDB" id="531924at2759"/>
<sequence length="476" mass="51146">MGMTDQGYMQSPFSIPGRQPGILSSRLQCVEVVRLVDGKHFLFLPPPLDPDDAPNPAATKVVLRVAAQPHFRIATFTSAIPEASTDARVYIDLFGGKGQLLDLYLRDATGDSFDEGSEDVFFFPDPGLGEIGSVCISHDDSGDSPNWHLDHIEITNTGTGKTAVFLCQKWLGLGVTTQQDEKSSQGRVDPERVLERVLYPTHLLASLNTGRPLMSYHTIFNMESQVPCPVWHAAEALQLVGWNNETLQYSETVIIDSGRLGINLELDTQYVQHVQAMNQAAARRAAADTGEPAALVTPVQGRTYQVVVQKLAAHRARSNIAIGSSTREVSLVLSGALASSRLIQLNSGNCTNIGVAPFTLPDQPDTFQVTTDVELGQLLRADVRLGSSSSSDWGILLSSVVVRDIGGTNSAPVEFTTGPGGQWLGMSPNSREGVYGGTQALHLLPVGTAAVSFVGRAFQTISALHLLAGAHRQQEP</sequence>
<dbReference type="SMART" id="SM00308">
    <property type="entry name" value="LH2"/>
    <property type="match status" value="1"/>
</dbReference>
<comment type="caution">
    <text evidence="1">Lacks conserved residue(s) required for the propagation of feature annotation.</text>
</comment>
<dbReference type="Proteomes" id="UP000650467">
    <property type="component" value="Unassembled WGS sequence"/>
</dbReference>
<keyword evidence="4" id="KW-1185">Reference proteome</keyword>
<dbReference type="InterPro" id="IPR052970">
    <property type="entry name" value="Inner_ear_hair_cell_LOXHD"/>
</dbReference>
<evidence type="ECO:0000259" key="2">
    <source>
        <dbReference type="PROSITE" id="PS50095"/>
    </source>
</evidence>
<reference evidence="3" key="1">
    <citation type="journal article" date="2020" name="bioRxiv">
        <title>Comparative genomics of Chlamydomonas.</title>
        <authorList>
            <person name="Craig R.J."/>
            <person name="Hasan A.R."/>
            <person name="Ness R.W."/>
            <person name="Keightley P.D."/>
        </authorList>
    </citation>
    <scope>NUCLEOTIDE SEQUENCE</scope>
    <source>
        <strain evidence="3">SAG 7.73</strain>
    </source>
</reference>
<comment type="caution">
    <text evidence="3">The sequence shown here is derived from an EMBL/GenBank/DDBJ whole genome shotgun (WGS) entry which is preliminary data.</text>
</comment>
<dbReference type="Gene3D" id="2.60.60.20">
    <property type="entry name" value="PLAT/LH2 domain"/>
    <property type="match status" value="1"/>
</dbReference>
<dbReference type="AlphaFoldDB" id="A0A835VRU6"/>
<dbReference type="PANTHER" id="PTHR45901:SF3">
    <property type="entry name" value="LIPOXYGENASE HOMOLOGY DOMAIN-CONTAINING PROTEIN 1"/>
    <property type="match status" value="1"/>
</dbReference>
<name>A0A835VRU6_CHLIN</name>
<protein>
    <recommendedName>
        <fullName evidence="2">PLAT domain-containing protein</fullName>
    </recommendedName>
</protein>
<dbReference type="EMBL" id="JAEHOC010000087">
    <property type="protein sequence ID" value="KAG2423071.1"/>
    <property type="molecule type" value="Genomic_DNA"/>
</dbReference>
<evidence type="ECO:0000313" key="3">
    <source>
        <dbReference type="EMBL" id="KAG2423071.1"/>
    </source>
</evidence>
<organism evidence="3 4">
    <name type="scientific">Chlamydomonas incerta</name>
    <dbReference type="NCBI Taxonomy" id="51695"/>
    <lineage>
        <taxon>Eukaryota</taxon>
        <taxon>Viridiplantae</taxon>
        <taxon>Chlorophyta</taxon>
        <taxon>core chlorophytes</taxon>
        <taxon>Chlorophyceae</taxon>
        <taxon>CS clade</taxon>
        <taxon>Chlamydomonadales</taxon>
        <taxon>Chlamydomonadaceae</taxon>
        <taxon>Chlamydomonas</taxon>
    </lineage>
</organism>
<dbReference type="SUPFAM" id="SSF49723">
    <property type="entry name" value="Lipase/lipooxygenase domain (PLAT/LH2 domain)"/>
    <property type="match status" value="1"/>
</dbReference>
<evidence type="ECO:0000256" key="1">
    <source>
        <dbReference type="PROSITE-ProRule" id="PRU00152"/>
    </source>
</evidence>
<dbReference type="Pfam" id="PF01477">
    <property type="entry name" value="PLAT"/>
    <property type="match status" value="1"/>
</dbReference>
<evidence type="ECO:0000313" key="4">
    <source>
        <dbReference type="Proteomes" id="UP000650467"/>
    </source>
</evidence>
<gene>
    <name evidence="3" type="ORF">HXX76_015587</name>
</gene>
<dbReference type="InterPro" id="IPR036392">
    <property type="entry name" value="PLAT/LH2_dom_sf"/>
</dbReference>